<dbReference type="Pfam" id="PF13365">
    <property type="entry name" value="Trypsin_2"/>
    <property type="match status" value="1"/>
</dbReference>
<keyword evidence="3" id="KW-0732">Signal</keyword>
<dbReference type="InterPro" id="IPR009003">
    <property type="entry name" value="Peptidase_S1_PA"/>
</dbReference>
<dbReference type="InterPro" id="IPR043504">
    <property type="entry name" value="Peptidase_S1_PA_chymotrypsin"/>
</dbReference>
<evidence type="ECO:0000256" key="4">
    <source>
        <dbReference type="ARBA" id="ARBA00022801"/>
    </source>
</evidence>
<evidence type="ECO:0000256" key="6">
    <source>
        <dbReference type="RuleBase" id="RU004296"/>
    </source>
</evidence>
<sequence length="346" mass="37259">MYPFQYNNVKNEVIIMKGFLFKLMALVAIISLIVMPVYADHSADNDVLGTDDEDESAFSDSYSMDVREVNIDTGEVSEFSIDVPEPQIQPLSDEESPWEQIVRLAGAEGKHPMEYLADLQADMPTPAYDFTGTKTRVKDTTISPYDGIVYLGLTYSNSNFEYTGTGVWIASNKILTCAHNLEPIGGGASISKLKVITGRNGAASTCVSTGSGSMTYRVPASWGKNGSFPAGDDYCIITVEKPGKHGTFSLNSSLSSSKTYTLCGYEYISGNNRYQTKDSGSVSVKSGSNSKQLTYKIYGGPGQSGAPIYNGTSVVGIHAYEIQNSSGEYTSNSGTKITPTVISFAK</sequence>
<evidence type="ECO:0000256" key="2">
    <source>
        <dbReference type="ARBA" id="ARBA00022670"/>
    </source>
</evidence>
<name>A0A845SS04_9FIRM</name>
<keyword evidence="2 6" id="KW-0645">Protease</keyword>
<keyword evidence="7" id="KW-1133">Transmembrane helix</keyword>
<keyword evidence="4 6" id="KW-0378">Hydrolase</keyword>
<dbReference type="Proteomes" id="UP000462501">
    <property type="component" value="Unassembled WGS sequence"/>
</dbReference>
<reference evidence="8 9" key="1">
    <citation type="submission" date="2019-06" db="EMBL/GenBank/DDBJ databases">
        <title>Draft genome sequences of 15 bacterial species constituting the stable defined intestinal microbiota of the GM15 gnotobiotic mouse model.</title>
        <authorList>
            <person name="Elie C."/>
            <person name="Mathieu A."/>
            <person name="Saliou A."/>
            <person name="Darnaud M."/>
            <person name="Leulier F."/>
            <person name="Tamellini A."/>
        </authorList>
    </citation>
    <scope>NUCLEOTIDE SEQUENCE [LARGE SCALE GENOMIC DNA]</scope>
    <source>
        <strain evidence="8 9">JM4-15</strain>
    </source>
</reference>
<protein>
    <recommendedName>
        <fullName evidence="6">Serine protease</fullName>
        <ecNumber evidence="6">3.4.21.-</ecNumber>
    </recommendedName>
</protein>
<dbReference type="EC" id="3.4.21.-" evidence="6"/>
<comment type="similarity">
    <text evidence="1 6">Belongs to the peptidase S1B family.</text>
</comment>
<dbReference type="AlphaFoldDB" id="A0A845SS04"/>
<dbReference type="Gene3D" id="2.40.10.10">
    <property type="entry name" value="Trypsin-like serine proteases"/>
    <property type="match status" value="2"/>
</dbReference>
<gene>
    <name evidence="8" type="ORF">FMM72_08550</name>
</gene>
<evidence type="ECO:0000256" key="3">
    <source>
        <dbReference type="ARBA" id="ARBA00022729"/>
    </source>
</evidence>
<comment type="caution">
    <text evidence="8">The sequence shown here is derived from an EMBL/GenBank/DDBJ whole genome shotgun (WGS) entry which is preliminary data.</text>
</comment>
<keyword evidence="7" id="KW-0472">Membrane</keyword>
<evidence type="ECO:0000256" key="5">
    <source>
        <dbReference type="ARBA" id="ARBA00022825"/>
    </source>
</evidence>
<proteinExistence type="inferred from homology"/>
<dbReference type="PRINTS" id="PR00839">
    <property type="entry name" value="V8PROTEASE"/>
</dbReference>
<dbReference type="InterPro" id="IPR008256">
    <property type="entry name" value="Peptidase_S1B"/>
</dbReference>
<dbReference type="EMBL" id="VIQT01000010">
    <property type="protein sequence ID" value="NDO39306.1"/>
    <property type="molecule type" value="Genomic_DNA"/>
</dbReference>
<dbReference type="GO" id="GO:0008236">
    <property type="term" value="F:serine-type peptidase activity"/>
    <property type="evidence" value="ECO:0007669"/>
    <property type="project" value="UniProtKB-KW"/>
</dbReference>
<keyword evidence="5 6" id="KW-0720">Serine protease</keyword>
<keyword evidence="7" id="KW-0812">Transmembrane</keyword>
<feature type="transmembrane region" description="Helical" evidence="7">
    <location>
        <begin position="20"/>
        <end position="39"/>
    </location>
</feature>
<accession>A0A845SS04</accession>
<organism evidence="8 9">
    <name type="scientific">Anaerotruncus colihominis</name>
    <dbReference type="NCBI Taxonomy" id="169435"/>
    <lineage>
        <taxon>Bacteria</taxon>
        <taxon>Bacillati</taxon>
        <taxon>Bacillota</taxon>
        <taxon>Clostridia</taxon>
        <taxon>Eubacteriales</taxon>
        <taxon>Oscillospiraceae</taxon>
        <taxon>Anaerotruncus</taxon>
    </lineage>
</organism>
<dbReference type="GO" id="GO:0006508">
    <property type="term" value="P:proteolysis"/>
    <property type="evidence" value="ECO:0007669"/>
    <property type="project" value="UniProtKB-KW"/>
</dbReference>
<dbReference type="SUPFAM" id="SSF50494">
    <property type="entry name" value="Trypsin-like serine proteases"/>
    <property type="match status" value="1"/>
</dbReference>
<evidence type="ECO:0000313" key="9">
    <source>
        <dbReference type="Proteomes" id="UP000462501"/>
    </source>
</evidence>
<evidence type="ECO:0000313" key="8">
    <source>
        <dbReference type="EMBL" id="NDO39306.1"/>
    </source>
</evidence>
<evidence type="ECO:0000256" key="1">
    <source>
        <dbReference type="ARBA" id="ARBA00008764"/>
    </source>
</evidence>
<evidence type="ECO:0000256" key="7">
    <source>
        <dbReference type="SAM" id="Phobius"/>
    </source>
</evidence>